<keyword evidence="2" id="KW-1185">Reference proteome</keyword>
<dbReference type="Proteomes" id="UP001606305">
    <property type="component" value="Unassembled WGS sequence"/>
</dbReference>
<organism evidence="1 2">
    <name type="scientific">Pelomonas nitida</name>
    <dbReference type="NCBI Taxonomy" id="3299027"/>
    <lineage>
        <taxon>Bacteria</taxon>
        <taxon>Pseudomonadati</taxon>
        <taxon>Pseudomonadota</taxon>
        <taxon>Betaproteobacteria</taxon>
        <taxon>Burkholderiales</taxon>
        <taxon>Sphaerotilaceae</taxon>
        <taxon>Roseateles</taxon>
    </lineage>
</organism>
<dbReference type="InterPro" id="IPR021398">
    <property type="entry name" value="DUF3037"/>
</dbReference>
<name>A0ABW7G1P1_9BURK</name>
<comment type="caution">
    <text evidence="1">The sequence shown here is derived from an EMBL/GenBank/DDBJ whole genome shotgun (WGS) entry which is preliminary data.</text>
</comment>
<dbReference type="RefSeq" id="WP_394486539.1">
    <property type="nucleotide sequence ID" value="NZ_JBIGIA010000002.1"/>
</dbReference>
<protein>
    <submittedName>
        <fullName evidence="1">DUF3037 domain-containing protein</fullName>
    </submittedName>
</protein>
<gene>
    <name evidence="1" type="ORF">ACG00X_03385</name>
</gene>
<proteinExistence type="predicted"/>
<reference evidence="1 2" key="1">
    <citation type="submission" date="2024-09" db="EMBL/GenBank/DDBJ databases">
        <title>Novel species of the genus Pelomonas and Roseateles isolated from streams.</title>
        <authorList>
            <person name="Lu H."/>
        </authorList>
    </citation>
    <scope>NUCLEOTIDE SEQUENCE [LARGE SCALE GENOMIC DNA]</scope>
    <source>
        <strain evidence="1 2">BYS96W</strain>
    </source>
</reference>
<sequence>MNKFACRYAVLQFAPYRETGEFANVGVVLMCPQTGYFGFLLQTRKHKRVTDFFDELPRHVYARALQIMRAELQRTAEVLAKAPVSDRAQYLRQVFDALAHPRETLVRFSAPRAVVTEDPAAELQRQYDYYVDRAFATPEYVEQGIEKRLKALLNTLELSLPFKPAKVGDDDVYARFPLVQQRGGSAAKIIKPFNLTQDDTMGIYDHGDAWLQKIRRLRARNLLPADVLFAVAGPSQADAKRFAAFSEICTELRRQEVLPVEESHRAEIVSFALAA</sequence>
<evidence type="ECO:0000313" key="2">
    <source>
        <dbReference type="Proteomes" id="UP001606305"/>
    </source>
</evidence>
<dbReference type="Pfam" id="PF11236">
    <property type="entry name" value="DUF3037"/>
    <property type="match status" value="1"/>
</dbReference>
<dbReference type="EMBL" id="JBIGIA010000002">
    <property type="protein sequence ID" value="MFG6455864.1"/>
    <property type="molecule type" value="Genomic_DNA"/>
</dbReference>
<evidence type="ECO:0000313" key="1">
    <source>
        <dbReference type="EMBL" id="MFG6455864.1"/>
    </source>
</evidence>
<accession>A0ABW7G1P1</accession>